<dbReference type="PROSITE" id="PS50075">
    <property type="entry name" value="CARRIER"/>
    <property type="match status" value="1"/>
</dbReference>
<comment type="caution">
    <text evidence="4">The sequence shown here is derived from an EMBL/GenBank/DDBJ whole genome shotgun (WGS) entry which is preliminary data.</text>
</comment>
<keyword evidence="5" id="KW-1185">Reference proteome</keyword>
<dbReference type="SUPFAM" id="SSF47336">
    <property type="entry name" value="ACP-like"/>
    <property type="match status" value="1"/>
</dbReference>
<feature type="domain" description="Carrier" evidence="3">
    <location>
        <begin position="65"/>
        <end position="139"/>
    </location>
</feature>
<dbReference type="Gene3D" id="1.10.1200.10">
    <property type="entry name" value="ACP-like"/>
    <property type="match status" value="1"/>
</dbReference>
<dbReference type="InterPro" id="IPR041464">
    <property type="entry name" value="TubC_N"/>
</dbReference>
<sequence length="147" mass="15756">MSIDAFMTRLRADGIEIWAEDGRLRFRGPPGRLDQPTRDAIAARREAILAALCAASPGGGDTADARGADARAIVAACWRRVLGSTVPDDRPFFEAGGSSRLALRLQAELEAGFSRVVPIAALFEHPTIAAQAAFLDSRHRDQEDVAS</sequence>
<dbReference type="Proteomes" id="UP001165652">
    <property type="component" value="Unassembled WGS sequence"/>
</dbReference>
<name>A0ABT5JES8_RHOTP</name>
<dbReference type="InterPro" id="IPR020806">
    <property type="entry name" value="PKS_PP-bd"/>
</dbReference>
<dbReference type="InterPro" id="IPR009081">
    <property type="entry name" value="PP-bd_ACP"/>
</dbReference>
<dbReference type="Pfam" id="PF00550">
    <property type="entry name" value="PP-binding"/>
    <property type="match status" value="1"/>
</dbReference>
<evidence type="ECO:0000259" key="3">
    <source>
        <dbReference type="PROSITE" id="PS50075"/>
    </source>
</evidence>
<proteinExistence type="predicted"/>
<evidence type="ECO:0000313" key="5">
    <source>
        <dbReference type="Proteomes" id="UP001165652"/>
    </source>
</evidence>
<dbReference type="EMBL" id="JAQQLI010000039">
    <property type="protein sequence ID" value="MDC7788188.1"/>
    <property type="molecule type" value="Genomic_DNA"/>
</dbReference>
<evidence type="ECO:0000256" key="1">
    <source>
        <dbReference type="ARBA" id="ARBA00022450"/>
    </source>
</evidence>
<gene>
    <name evidence="4" type="ORF">PQJ73_21065</name>
</gene>
<protein>
    <submittedName>
        <fullName evidence="4">Phosphopantetheine-binding protein</fullName>
    </submittedName>
</protein>
<evidence type="ECO:0000313" key="4">
    <source>
        <dbReference type="EMBL" id="MDC7788188.1"/>
    </source>
</evidence>
<reference evidence="4" key="2">
    <citation type="submission" date="2023-02" db="EMBL/GenBank/DDBJ databases">
        <authorList>
            <person name="Rayyan A."/>
            <person name="Meyer T."/>
            <person name="Kyndt J.A."/>
        </authorList>
    </citation>
    <scope>NUCLEOTIDE SEQUENCE</scope>
    <source>
        <strain evidence="4">DSM 9987</strain>
    </source>
</reference>
<organism evidence="4 5">
    <name type="scientific">Rhodoplanes tepidamans</name>
    <name type="common">Rhodoplanes cryptolactis</name>
    <dbReference type="NCBI Taxonomy" id="200616"/>
    <lineage>
        <taxon>Bacteria</taxon>
        <taxon>Pseudomonadati</taxon>
        <taxon>Pseudomonadota</taxon>
        <taxon>Alphaproteobacteria</taxon>
        <taxon>Hyphomicrobiales</taxon>
        <taxon>Nitrobacteraceae</taxon>
        <taxon>Rhodoplanes</taxon>
    </lineage>
</organism>
<dbReference type="InterPro" id="IPR044894">
    <property type="entry name" value="TubC_N_sf"/>
</dbReference>
<keyword evidence="2" id="KW-0597">Phosphoprotein</keyword>
<evidence type="ECO:0000256" key="2">
    <source>
        <dbReference type="ARBA" id="ARBA00022553"/>
    </source>
</evidence>
<dbReference type="Gene3D" id="1.10.10.1830">
    <property type="entry name" value="Non-ribosomal peptide synthase, adenylation domain"/>
    <property type="match status" value="1"/>
</dbReference>
<keyword evidence="1" id="KW-0596">Phosphopantetheine</keyword>
<dbReference type="SMART" id="SM00823">
    <property type="entry name" value="PKS_PP"/>
    <property type="match status" value="1"/>
</dbReference>
<accession>A0ABT5JES8</accession>
<dbReference type="Pfam" id="PF18563">
    <property type="entry name" value="TubC_N"/>
    <property type="match status" value="1"/>
</dbReference>
<dbReference type="InterPro" id="IPR036736">
    <property type="entry name" value="ACP-like_sf"/>
</dbReference>
<dbReference type="RefSeq" id="WP_272779026.1">
    <property type="nucleotide sequence ID" value="NZ_JAQQLI010000039.1"/>
</dbReference>
<reference evidence="4" key="1">
    <citation type="journal article" date="2023" name="Microbiol Resour">
        <title>Genome Sequences of Rhodoplanes serenus and Two Thermotolerant Strains, Rhodoplanes tepidamans and 'Rhodoplanes cryptolactis,' Further Refine the Genus.</title>
        <authorList>
            <person name="Rayyan A.A."/>
            <person name="Kyndt J.A."/>
        </authorList>
    </citation>
    <scope>NUCLEOTIDE SEQUENCE</scope>
    <source>
        <strain evidence="4">DSM 9987</strain>
    </source>
</reference>